<dbReference type="EMBL" id="LQNU01000050">
    <property type="protein sequence ID" value="KZE81889.1"/>
    <property type="molecule type" value="Genomic_DNA"/>
</dbReference>
<dbReference type="InterPro" id="IPR012910">
    <property type="entry name" value="Plug_dom"/>
</dbReference>
<keyword evidence="7 16" id="KW-0732">Signal</keyword>
<evidence type="ECO:0000256" key="2">
    <source>
        <dbReference type="ARBA" id="ARBA00009810"/>
    </source>
</evidence>
<keyword evidence="20" id="KW-1185">Reference proteome</keyword>
<dbReference type="InterPro" id="IPR036942">
    <property type="entry name" value="Beta-barrel_TonB_sf"/>
</dbReference>
<dbReference type="Gene3D" id="2.170.130.10">
    <property type="entry name" value="TonB-dependent receptor, plug domain"/>
    <property type="match status" value="1"/>
</dbReference>
<dbReference type="OrthoDB" id="9775095at2"/>
<keyword evidence="9" id="KW-0406">Ion transport</keyword>
<dbReference type="GO" id="GO:0038023">
    <property type="term" value="F:signaling receptor activity"/>
    <property type="evidence" value="ECO:0007669"/>
    <property type="project" value="InterPro"/>
</dbReference>
<evidence type="ECO:0000256" key="6">
    <source>
        <dbReference type="ARBA" id="ARBA00022692"/>
    </source>
</evidence>
<dbReference type="Proteomes" id="UP000076630">
    <property type="component" value="Unassembled WGS sequence"/>
</dbReference>
<evidence type="ECO:0000256" key="1">
    <source>
        <dbReference type="ARBA" id="ARBA00004571"/>
    </source>
</evidence>
<organism evidence="19 20">
    <name type="scientific">Myroides marinus</name>
    <dbReference type="NCBI Taxonomy" id="703342"/>
    <lineage>
        <taxon>Bacteria</taxon>
        <taxon>Pseudomonadati</taxon>
        <taxon>Bacteroidota</taxon>
        <taxon>Flavobacteriia</taxon>
        <taxon>Flavobacteriales</taxon>
        <taxon>Flavobacteriaceae</taxon>
        <taxon>Myroides</taxon>
    </lineage>
</organism>
<evidence type="ECO:0000256" key="15">
    <source>
        <dbReference type="RuleBase" id="RU003357"/>
    </source>
</evidence>
<evidence type="ECO:0000256" key="13">
    <source>
        <dbReference type="ARBA" id="ARBA00023237"/>
    </source>
</evidence>
<comment type="subcellular location">
    <subcellularLocation>
        <location evidence="1 14">Cell outer membrane</location>
        <topology evidence="1 14">Multi-pass membrane protein</topology>
    </subcellularLocation>
</comment>
<dbReference type="GO" id="GO:0009279">
    <property type="term" value="C:cell outer membrane"/>
    <property type="evidence" value="ECO:0007669"/>
    <property type="project" value="UniProtKB-SubCell"/>
</dbReference>
<evidence type="ECO:0000256" key="14">
    <source>
        <dbReference type="PROSITE-ProRule" id="PRU01360"/>
    </source>
</evidence>
<evidence type="ECO:0000313" key="19">
    <source>
        <dbReference type="EMBL" id="KZE81889.1"/>
    </source>
</evidence>
<dbReference type="Gene3D" id="2.40.170.20">
    <property type="entry name" value="TonB-dependent receptor, beta-barrel domain"/>
    <property type="match status" value="1"/>
</dbReference>
<dbReference type="PROSITE" id="PS52016">
    <property type="entry name" value="TONB_DEPENDENT_REC_3"/>
    <property type="match status" value="1"/>
</dbReference>
<feature type="chain" id="PRO_5007826865" evidence="16">
    <location>
        <begin position="22"/>
        <end position="720"/>
    </location>
</feature>
<evidence type="ECO:0000313" key="20">
    <source>
        <dbReference type="Proteomes" id="UP000076630"/>
    </source>
</evidence>
<evidence type="ECO:0000256" key="5">
    <source>
        <dbReference type="ARBA" id="ARBA00022496"/>
    </source>
</evidence>
<proteinExistence type="inferred from homology"/>
<dbReference type="InterPro" id="IPR000531">
    <property type="entry name" value="Beta-barrel_TonB"/>
</dbReference>
<dbReference type="GO" id="GO:0015344">
    <property type="term" value="F:siderophore uptake transmembrane transporter activity"/>
    <property type="evidence" value="ECO:0007669"/>
    <property type="project" value="TreeGrafter"/>
</dbReference>
<keyword evidence="6 14" id="KW-0812">Transmembrane</keyword>
<dbReference type="PROSITE" id="PS51257">
    <property type="entry name" value="PROKAR_LIPOPROTEIN"/>
    <property type="match status" value="1"/>
</dbReference>
<gene>
    <name evidence="19" type="ORF">AV926_00860</name>
</gene>
<evidence type="ECO:0000256" key="7">
    <source>
        <dbReference type="ARBA" id="ARBA00022729"/>
    </source>
</evidence>
<evidence type="ECO:0000256" key="16">
    <source>
        <dbReference type="SAM" id="SignalP"/>
    </source>
</evidence>
<accession>A0A161S970</accession>
<comment type="caution">
    <text evidence="19">The sequence shown here is derived from an EMBL/GenBank/DDBJ whole genome shotgun (WGS) entry which is preliminary data.</text>
</comment>
<dbReference type="SUPFAM" id="SSF56935">
    <property type="entry name" value="Porins"/>
    <property type="match status" value="1"/>
</dbReference>
<feature type="signal peptide" evidence="16">
    <location>
        <begin position="1"/>
        <end position="21"/>
    </location>
</feature>
<dbReference type="PANTHER" id="PTHR32552:SF68">
    <property type="entry name" value="FERRICHROME OUTER MEMBRANE TRANSPORTER_PHAGE RECEPTOR"/>
    <property type="match status" value="1"/>
</dbReference>
<evidence type="ECO:0000259" key="18">
    <source>
        <dbReference type="Pfam" id="PF07715"/>
    </source>
</evidence>
<evidence type="ECO:0000256" key="4">
    <source>
        <dbReference type="ARBA" id="ARBA00022452"/>
    </source>
</evidence>
<keyword evidence="5" id="KW-0410">Iron transport</keyword>
<dbReference type="NCBIfam" id="TIGR01783">
    <property type="entry name" value="TonB-siderophor"/>
    <property type="match status" value="1"/>
</dbReference>
<dbReference type="InterPro" id="IPR039426">
    <property type="entry name" value="TonB-dep_rcpt-like"/>
</dbReference>
<evidence type="ECO:0000259" key="17">
    <source>
        <dbReference type="Pfam" id="PF00593"/>
    </source>
</evidence>
<dbReference type="PANTHER" id="PTHR32552">
    <property type="entry name" value="FERRICHROME IRON RECEPTOR-RELATED"/>
    <property type="match status" value="1"/>
</dbReference>
<dbReference type="Pfam" id="PF00593">
    <property type="entry name" value="TonB_dep_Rec_b-barrel"/>
    <property type="match status" value="1"/>
</dbReference>
<dbReference type="GO" id="GO:0015891">
    <property type="term" value="P:siderophore transport"/>
    <property type="evidence" value="ECO:0007669"/>
    <property type="project" value="InterPro"/>
</dbReference>
<dbReference type="RefSeq" id="WP_038987720.1">
    <property type="nucleotide sequence ID" value="NZ_JACAJR010000021.1"/>
</dbReference>
<keyword evidence="3 14" id="KW-0813">Transport</keyword>
<protein>
    <submittedName>
        <fullName evidence="19">TonB-dependent receptor</fullName>
    </submittedName>
</protein>
<keyword evidence="4 14" id="KW-1134">Transmembrane beta strand</keyword>
<comment type="similarity">
    <text evidence="2 14 15">Belongs to the TonB-dependent receptor family.</text>
</comment>
<feature type="domain" description="TonB-dependent receptor plug" evidence="18">
    <location>
        <begin position="62"/>
        <end position="160"/>
    </location>
</feature>
<feature type="domain" description="TonB-dependent receptor-like beta-barrel" evidence="17">
    <location>
        <begin position="237"/>
        <end position="684"/>
    </location>
</feature>
<sequence length="720" mass="81140">MKKYIVSLSLLVLACQHGVLAQEIKDSLPSNQQLENVVITVDKSPFLKSKTSESLRLNQAIENVPQNIQVISNELIEARQITTLTDGVVRNVSGAVRLEEWGDVYARINMRGARASAFRNGMNVSSTYGPMAEDMSFVDHIEFVKGPAGFMMSNGEPSGIYNVVTKKPTMQTRQKVELSYGSYDYMRASADVEGKLVQASDKVFFRINLMGSSKNGYRDFQFNKRIVFAPSFLFKLSDKTTLTTEYIYQRLKLSDFGADYLFSKEGFATLPRKRTFGDPGFEPSVMNDHSFNANLKTELADNWTLNAQLGYFKFTQEGQYMWVTHIDDKGDFVRTSNLWDADNTATVGQVFVNGEVETGTIKHRILGGVDVGHKRYLVDWSHKFDYDDIGTFNIYNNEYQKPIHGYPQVDRSKPLAQRVAQYGIGQADVGQSYTGIYVQDELAFFEEKLLVTVAGRYTTVKENGNRERREDSKFTPRFGVSYKLGYHTNLYGLYDQTFVPQSGMKRDGSSVTPLTGHNIEFGFKNNFFNKRLQSTVSLYSITKNNHLSADPLNAPGENYVLQLGQTRTQGVEVDIQGKLARGLNLNVNYAYTDSEVTKATKGAEKGSKVSGFAKHVANAWIDYIIEEGVLQNLSFMGGITFMGDRQTWAFGGGGGDPLPDYTRVDVGASWKKDDLKISLLVNNLFDRYLYNGAYYNSRGGFYYWRPEDPINLKLSLSYSF</sequence>
<dbReference type="CDD" id="cd01347">
    <property type="entry name" value="ligand_gated_channel"/>
    <property type="match status" value="1"/>
</dbReference>
<reference evidence="19 20" key="1">
    <citation type="submission" date="2016-01" db="EMBL/GenBank/DDBJ databases">
        <title>Whole genome sequencing of Myroides marinus L41.</title>
        <authorList>
            <person name="Hong K.W."/>
        </authorList>
    </citation>
    <scope>NUCLEOTIDE SEQUENCE [LARGE SCALE GENOMIC DNA]</scope>
    <source>
        <strain evidence="19 20">L41</strain>
    </source>
</reference>
<evidence type="ECO:0000256" key="11">
    <source>
        <dbReference type="ARBA" id="ARBA00023136"/>
    </source>
</evidence>
<evidence type="ECO:0000256" key="9">
    <source>
        <dbReference type="ARBA" id="ARBA00023065"/>
    </source>
</evidence>
<keyword evidence="10 15" id="KW-0798">TonB box</keyword>
<name>A0A161S970_9FLAO</name>
<keyword evidence="8" id="KW-0408">Iron</keyword>
<dbReference type="InterPro" id="IPR010105">
    <property type="entry name" value="TonB_sidphr_rcpt"/>
</dbReference>
<keyword evidence="12 19" id="KW-0675">Receptor</keyword>
<keyword evidence="13 14" id="KW-0998">Cell outer membrane</keyword>
<evidence type="ECO:0000256" key="3">
    <source>
        <dbReference type="ARBA" id="ARBA00022448"/>
    </source>
</evidence>
<evidence type="ECO:0000256" key="8">
    <source>
        <dbReference type="ARBA" id="ARBA00023004"/>
    </source>
</evidence>
<evidence type="ECO:0000256" key="12">
    <source>
        <dbReference type="ARBA" id="ARBA00023170"/>
    </source>
</evidence>
<dbReference type="Pfam" id="PF07715">
    <property type="entry name" value="Plug"/>
    <property type="match status" value="1"/>
</dbReference>
<dbReference type="AlphaFoldDB" id="A0A161S970"/>
<evidence type="ECO:0000256" key="10">
    <source>
        <dbReference type="ARBA" id="ARBA00023077"/>
    </source>
</evidence>
<keyword evidence="11 14" id="KW-0472">Membrane</keyword>
<dbReference type="InterPro" id="IPR037066">
    <property type="entry name" value="Plug_dom_sf"/>
</dbReference>